<evidence type="ECO:0000313" key="1">
    <source>
        <dbReference type="EMBL" id="RHX84568.1"/>
    </source>
</evidence>
<organism evidence="1 2">
    <name type="scientific">Leptospira stimsonii</name>
    <dbReference type="NCBI Taxonomy" id="2202203"/>
    <lineage>
        <taxon>Bacteria</taxon>
        <taxon>Pseudomonadati</taxon>
        <taxon>Spirochaetota</taxon>
        <taxon>Spirochaetia</taxon>
        <taxon>Leptospirales</taxon>
        <taxon>Leptospiraceae</taxon>
        <taxon>Leptospira</taxon>
    </lineage>
</organism>
<evidence type="ECO:0000313" key="2">
    <source>
        <dbReference type="Proteomes" id="UP000266669"/>
    </source>
</evidence>
<proteinExistence type="predicted"/>
<protein>
    <submittedName>
        <fullName evidence="1">Uncharacterized protein</fullName>
    </submittedName>
</protein>
<gene>
    <name evidence="1" type="ORF">DLM78_17785</name>
</gene>
<dbReference type="AlphaFoldDB" id="A0A8B3CQF2"/>
<sequence length="92" mass="10589">MVFDRLNASAVADSKWRSGIWILRTPFSRAGTNIFGTVFTAFNVFSFFDSSIEMSKKLFLRIYASWDQLSPFIFSSIGNRLLENGCFRFLII</sequence>
<comment type="caution">
    <text evidence="1">The sequence shown here is derived from an EMBL/GenBank/DDBJ whole genome shotgun (WGS) entry which is preliminary data.</text>
</comment>
<reference evidence="2" key="1">
    <citation type="submission" date="2018-05" db="EMBL/GenBank/DDBJ databases">
        <title>Leptospira yasudae sp. nov. and Leptospira stimsonii sp. nov., two pathogenic species of the genus Leptospira isolated from environmental sources.</title>
        <authorList>
            <person name="Casanovas-Massana A."/>
            <person name="Hamond C."/>
            <person name="Santos L.A."/>
            <person name="Hacker K.P."/>
            <person name="Balassiano I."/>
            <person name="Medeiros M.A."/>
            <person name="Reis M.G."/>
            <person name="Ko A.I."/>
            <person name="Wunder E.A."/>
        </authorList>
    </citation>
    <scope>NUCLEOTIDE SEQUENCE [LARGE SCALE GENOMIC DNA]</scope>
    <source>
        <strain evidence="2">AMB6-RJ</strain>
    </source>
</reference>
<dbReference type="EMBL" id="QHCS01000005">
    <property type="protein sequence ID" value="RHX84568.1"/>
    <property type="molecule type" value="Genomic_DNA"/>
</dbReference>
<dbReference type="Proteomes" id="UP000266669">
    <property type="component" value="Unassembled WGS sequence"/>
</dbReference>
<name>A0A8B3CQF2_9LEPT</name>
<accession>A0A8B3CQF2</accession>